<organism evidence="2 5">
    <name type="scientific">Limosilactobacillus mucosae</name>
    <name type="common">Lactobacillus mucosae</name>
    <dbReference type="NCBI Taxonomy" id="97478"/>
    <lineage>
        <taxon>Bacteria</taxon>
        <taxon>Bacillati</taxon>
        <taxon>Bacillota</taxon>
        <taxon>Bacilli</taxon>
        <taxon>Lactobacillales</taxon>
        <taxon>Lactobacillaceae</taxon>
        <taxon>Limosilactobacillus</taxon>
    </lineage>
</organism>
<feature type="transmembrane region" description="Helical" evidence="1">
    <location>
        <begin position="12"/>
        <end position="42"/>
    </location>
</feature>
<evidence type="ECO:0000313" key="3">
    <source>
        <dbReference type="EMBL" id="VTZ90720.1"/>
    </source>
</evidence>
<dbReference type="Pfam" id="PF07314">
    <property type="entry name" value="Lit"/>
    <property type="match status" value="1"/>
</dbReference>
<protein>
    <submittedName>
        <fullName evidence="2">TIGR01906 family membrane protein</fullName>
    </submittedName>
</protein>
<feature type="transmembrane region" description="Helical" evidence="1">
    <location>
        <begin position="97"/>
        <end position="116"/>
    </location>
</feature>
<proteinExistence type="predicted"/>
<feature type="transmembrane region" description="Helical" evidence="1">
    <location>
        <begin position="136"/>
        <end position="155"/>
    </location>
</feature>
<gene>
    <name evidence="2" type="ORF">LM011_06015</name>
    <name evidence="3" type="ORF">LMUP508_01284</name>
</gene>
<dbReference type="EMBL" id="CABFNH010000015">
    <property type="protein sequence ID" value="VTZ90720.1"/>
    <property type="molecule type" value="Genomic_DNA"/>
</dbReference>
<dbReference type="InterPro" id="IPR010178">
    <property type="entry name" value="Lit"/>
</dbReference>
<evidence type="ECO:0000313" key="5">
    <source>
        <dbReference type="Proteomes" id="UP000593929"/>
    </source>
</evidence>
<dbReference type="AlphaFoldDB" id="A0A315ZKY5"/>
<accession>A0A315ZKY5</accession>
<sequence>MNGTFRKQIVEAIGTILALLLITVAAAGLALFLVLMISPLILRIPSHFLNLSNAVVLKDYRHLLMYLVQPWPQPPLHLAGIPMTEGAVEHFSDVRHLIITALAITGLALFGAYGIIQYEKKTWQLWKLSGPLKNLLALLIVVGMMIIVDFDDFFIKFHYLAFSNMNWVFSPTSNPIINLFPDDFFAMLFGIWWLFTILLLSLIQWRINRYLSRLI</sequence>
<dbReference type="NCBIfam" id="TIGR01906">
    <property type="entry name" value="integ_TIGR01906"/>
    <property type="match status" value="1"/>
</dbReference>
<dbReference type="Proteomes" id="UP000365705">
    <property type="component" value="Unassembled WGS sequence"/>
</dbReference>
<evidence type="ECO:0000313" key="2">
    <source>
        <dbReference type="EMBL" id="QOL69007.1"/>
    </source>
</evidence>
<dbReference type="EMBL" id="CP062966">
    <property type="protein sequence ID" value="QOL69007.1"/>
    <property type="molecule type" value="Genomic_DNA"/>
</dbReference>
<evidence type="ECO:0000313" key="4">
    <source>
        <dbReference type="Proteomes" id="UP000365705"/>
    </source>
</evidence>
<evidence type="ECO:0000256" key="1">
    <source>
        <dbReference type="SAM" id="Phobius"/>
    </source>
</evidence>
<keyword evidence="1" id="KW-0472">Membrane</keyword>
<keyword evidence="1" id="KW-1133">Transmembrane helix</keyword>
<feature type="transmembrane region" description="Helical" evidence="1">
    <location>
        <begin position="184"/>
        <end position="203"/>
    </location>
</feature>
<dbReference type="Proteomes" id="UP000593929">
    <property type="component" value="Chromosome"/>
</dbReference>
<name>A0A315ZKY5_LIMMU</name>
<reference evidence="2 5" key="2">
    <citation type="submission" date="2020-10" db="EMBL/GenBank/DDBJ databases">
        <title>Genome sequencing of Lactobacillus mucosae KCTC 21011.</title>
        <authorList>
            <person name="Kim J."/>
        </authorList>
    </citation>
    <scope>NUCLEOTIDE SEQUENCE [LARGE SCALE GENOMIC DNA]</scope>
    <source>
        <strain evidence="2 5">LM011</strain>
    </source>
</reference>
<keyword evidence="1" id="KW-0812">Transmembrane</keyword>
<dbReference type="RefSeq" id="WP_056967817.1">
    <property type="nucleotide sequence ID" value="NZ_CABFNH010000015.1"/>
</dbReference>
<reference evidence="3 4" key="1">
    <citation type="submission" date="2019-06" db="EMBL/GenBank/DDBJ databases">
        <authorList>
            <person name="Rodrigo-Torres L."/>
            <person name="Arahal R. D."/>
            <person name="Lucena T."/>
        </authorList>
    </citation>
    <scope>NUCLEOTIDE SEQUENCE [LARGE SCALE GENOMIC DNA]</scope>
    <source>
        <strain evidence="3 4">INIA P508</strain>
    </source>
</reference>